<name>A0A640KPA3_LEITA</name>
<dbReference type="SMART" id="SM00563">
    <property type="entry name" value="PlsC"/>
    <property type="match status" value="1"/>
</dbReference>
<dbReference type="GO" id="GO:0006654">
    <property type="term" value="P:phosphatidic acid biosynthetic process"/>
    <property type="evidence" value="ECO:0007669"/>
    <property type="project" value="TreeGrafter"/>
</dbReference>
<sequence length="304" mass="34063">MAEQRRPSKYLRFLCTAYLLLSLIVQWVFVWVTQVIFIVVSFPFTTSEFRQDICGHIFRKVSFVGMDLLNPFWHIHVLNKFPKVKSKKVILMLNHLSGADPFVSIRSFLPRDGTWIAKAGLFRVPFGGWALYNSGDLPVHFRDKKTGFATVKGTVGPMMESARMRLRRGRMLCVFPEGVRNMNPDGPLNPFRLGFFSLAVDEGATIVPLAVSGTEKLWPRGSALMDAADAYFSFGDPVDARDFKSAEELSQHVWNVITELREKHPDRAELHSRQAKATAGSPSAPASLDRNGLGLHTNAPTNGQ</sequence>
<feature type="domain" description="Phospholipid/glycerol acyltransferase" evidence="5">
    <location>
        <begin position="89"/>
        <end position="214"/>
    </location>
</feature>
<dbReference type="VEuPathDB" id="TriTrypDB:LtaPh_3221000"/>
<evidence type="ECO:0000256" key="3">
    <source>
        <dbReference type="SAM" id="MobiDB-lite"/>
    </source>
</evidence>
<dbReference type="GO" id="GO:0003841">
    <property type="term" value="F:1-acylglycerol-3-phosphate O-acyltransferase activity"/>
    <property type="evidence" value="ECO:0007669"/>
    <property type="project" value="TreeGrafter"/>
</dbReference>
<dbReference type="GO" id="GO:0005783">
    <property type="term" value="C:endoplasmic reticulum"/>
    <property type="evidence" value="ECO:0007669"/>
    <property type="project" value="TreeGrafter"/>
</dbReference>
<keyword evidence="4" id="KW-1133">Transmembrane helix</keyword>
<feature type="region of interest" description="Disordered" evidence="3">
    <location>
        <begin position="267"/>
        <end position="304"/>
    </location>
</feature>
<accession>A0A640KPA3</accession>
<evidence type="ECO:0000256" key="2">
    <source>
        <dbReference type="ARBA" id="ARBA00023315"/>
    </source>
</evidence>
<dbReference type="SUPFAM" id="SSF69593">
    <property type="entry name" value="Glycerol-3-phosphate (1)-acyltransferase"/>
    <property type="match status" value="1"/>
</dbReference>
<evidence type="ECO:0000259" key="5">
    <source>
        <dbReference type="SMART" id="SM00563"/>
    </source>
</evidence>
<evidence type="ECO:0000256" key="4">
    <source>
        <dbReference type="SAM" id="Phobius"/>
    </source>
</evidence>
<dbReference type="PANTHER" id="PTHR10434:SF11">
    <property type="entry name" value="1-ACYL-SN-GLYCEROL-3-PHOSPHATE ACYLTRANSFERASE"/>
    <property type="match status" value="1"/>
</dbReference>
<organism evidence="6 7">
    <name type="scientific">Leishmania tarentolae</name>
    <name type="common">Sauroleishmania tarentolae</name>
    <dbReference type="NCBI Taxonomy" id="5689"/>
    <lineage>
        <taxon>Eukaryota</taxon>
        <taxon>Discoba</taxon>
        <taxon>Euglenozoa</taxon>
        <taxon>Kinetoplastea</taxon>
        <taxon>Metakinetoplastina</taxon>
        <taxon>Trypanosomatida</taxon>
        <taxon>Trypanosomatidae</taxon>
        <taxon>Leishmaniinae</taxon>
        <taxon>Leishmania</taxon>
        <taxon>lizard Leishmania</taxon>
    </lineage>
</organism>
<keyword evidence="2" id="KW-0012">Acyltransferase</keyword>
<evidence type="ECO:0000256" key="1">
    <source>
        <dbReference type="ARBA" id="ARBA00022679"/>
    </source>
</evidence>
<keyword evidence="7" id="KW-1185">Reference proteome</keyword>
<proteinExistence type="predicted"/>
<evidence type="ECO:0000313" key="7">
    <source>
        <dbReference type="Proteomes" id="UP000419144"/>
    </source>
</evidence>
<dbReference type="PANTHER" id="PTHR10434">
    <property type="entry name" value="1-ACYL-SN-GLYCEROL-3-PHOSPHATE ACYLTRANSFERASE"/>
    <property type="match status" value="1"/>
</dbReference>
<dbReference type="InterPro" id="IPR002123">
    <property type="entry name" value="Plipid/glycerol_acylTrfase"/>
</dbReference>
<protein>
    <submittedName>
        <fullName evidence="6">1-acyl-sn-glycerol-3-phosphateacyltransferase-l ik eprotein, putative</fullName>
    </submittedName>
</protein>
<keyword evidence="4" id="KW-0812">Transmembrane</keyword>
<feature type="transmembrane region" description="Helical" evidence="4">
    <location>
        <begin position="12"/>
        <end position="44"/>
    </location>
</feature>
<evidence type="ECO:0000313" key="6">
    <source>
        <dbReference type="EMBL" id="GET91536.1"/>
    </source>
</evidence>
<dbReference type="EMBL" id="BLBS01000048">
    <property type="protein sequence ID" value="GET91536.1"/>
    <property type="molecule type" value="Genomic_DNA"/>
</dbReference>
<dbReference type="Proteomes" id="UP000419144">
    <property type="component" value="Unassembled WGS sequence"/>
</dbReference>
<dbReference type="Pfam" id="PF01553">
    <property type="entry name" value="Acyltransferase"/>
    <property type="match status" value="1"/>
</dbReference>
<dbReference type="OrthoDB" id="417078at2759"/>
<keyword evidence="4" id="KW-0472">Membrane</keyword>
<gene>
    <name evidence="6" type="ORF">LtaPh_3221000</name>
</gene>
<reference evidence="6" key="1">
    <citation type="submission" date="2019-11" db="EMBL/GenBank/DDBJ databases">
        <title>Leishmania tarentolae CDS.</title>
        <authorList>
            <person name="Goto Y."/>
            <person name="Yamagishi J."/>
        </authorList>
    </citation>
    <scope>NUCLEOTIDE SEQUENCE [LARGE SCALE GENOMIC DNA]</scope>
    <source>
        <strain evidence="6">Parrot Tar II</strain>
    </source>
</reference>
<comment type="caution">
    <text evidence="6">The sequence shown here is derived from an EMBL/GenBank/DDBJ whole genome shotgun (WGS) entry which is preliminary data.</text>
</comment>
<dbReference type="AlphaFoldDB" id="A0A640KPA3"/>
<keyword evidence="1" id="KW-0808">Transferase</keyword>
<dbReference type="CDD" id="cd07989">
    <property type="entry name" value="LPLAT_AGPAT-like"/>
    <property type="match status" value="1"/>
</dbReference>